<dbReference type="Gene3D" id="3.40.50.150">
    <property type="entry name" value="Vaccinia Virus protein VP39"/>
    <property type="match status" value="1"/>
</dbReference>
<reference evidence="3" key="1">
    <citation type="journal article" date="2019" name="Int. J. Syst. Evol. Microbiol.">
        <title>The Global Catalogue of Microorganisms (GCM) 10K type strain sequencing project: providing services to taxonomists for standard genome sequencing and annotation.</title>
        <authorList>
            <consortium name="The Broad Institute Genomics Platform"/>
            <consortium name="The Broad Institute Genome Sequencing Center for Infectious Disease"/>
            <person name="Wu L."/>
            <person name="Ma J."/>
        </authorList>
    </citation>
    <scope>NUCLEOTIDE SEQUENCE [LARGE SCALE GENOMIC DNA]</scope>
    <source>
        <strain evidence="3">JCM 4253</strain>
    </source>
</reference>
<dbReference type="GO" id="GO:0008757">
    <property type="term" value="F:S-adenosylmethionine-dependent methyltransferase activity"/>
    <property type="evidence" value="ECO:0007669"/>
    <property type="project" value="InterPro"/>
</dbReference>
<protein>
    <submittedName>
        <fullName evidence="2">Methyltransferase type 11</fullName>
    </submittedName>
</protein>
<gene>
    <name evidence="2" type="ORF">GCM10018980_01280</name>
</gene>
<evidence type="ECO:0000313" key="3">
    <source>
        <dbReference type="Proteomes" id="UP000619355"/>
    </source>
</evidence>
<dbReference type="Pfam" id="PF08241">
    <property type="entry name" value="Methyltransf_11"/>
    <property type="match status" value="1"/>
</dbReference>
<dbReference type="EMBL" id="BNBF01000001">
    <property type="protein sequence ID" value="GHG32956.1"/>
    <property type="molecule type" value="Genomic_DNA"/>
</dbReference>
<dbReference type="SUPFAM" id="SSF53335">
    <property type="entry name" value="S-adenosyl-L-methionine-dependent methyltransferases"/>
    <property type="match status" value="1"/>
</dbReference>
<evidence type="ECO:0000313" key="2">
    <source>
        <dbReference type="EMBL" id="GHG32956.1"/>
    </source>
</evidence>
<evidence type="ECO:0000259" key="1">
    <source>
        <dbReference type="Pfam" id="PF08241"/>
    </source>
</evidence>
<dbReference type="PANTHER" id="PTHR45036">
    <property type="entry name" value="METHYLTRANSFERASE LIKE 7B"/>
    <property type="match status" value="1"/>
</dbReference>
<sequence>MRLLSTRSGRVARGPVHHPLFARYYARISVGAESRFGMAGVRERLLAGLSGRVIEVGAGNGLNFGHYPGTVAEVVAIEPEPRLRHLALEAALRAEVPVDVVPGAAEALPVKSEAFDAAVLSLVLCSVRDVERALGEVRRVLRPGGEVRFFEHGRGGGRVMGLTQQTLDRTLWPVLNGGCHLSREPVTALRAAGFRLGPHRRVLLPDKGPALPTSYCSLGVAWRPDEPDPR</sequence>
<dbReference type="InterPro" id="IPR052356">
    <property type="entry name" value="Thiol_S-MT"/>
</dbReference>
<organism evidence="2 3">
    <name type="scientific">Streptomyces capoamus</name>
    <dbReference type="NCBI Taxonomy" id="68183"/>
    <lineage>
        <taxon>Bacteria</taxon>
        <taxon>Bacillati</taxon>
        <taxon>Actinomycetota</taxon>
        <taxon>Actinomycetes</taxon>
        <taxon>Kitasatosporales</taxon>
        <taxon>Streptomycetaceae</taxon>
        <taxon>Streptomyces</taxon>
    </lineage>
</organism>
<dbReference type="GO" id="GO:0032259">
    <property type="term" value="P:methylation"/>
    <property type="evidence" value="ECO:0007669"/>
    <property type="project" value="UniProtKB-KW"/>
</dbReference>
<keyword evidence="2" id="KW-0808">Transferase</keyword>
<dbReference type="RefSeq" id="WP_189977214.1">
    <property type="nucleotide sequence ID" value="NZ_BNBF01000001.1"/>
</dbReference>
<dbReference type="InterPro" id="IPR013216">
    <property type="entry name" value="Methyltransf_11"/>
</dbReference>
<accession>A0A919BYF5</accession>
<dbReference type="Proteomes" id="UP000619355">
    <property type="component" value="Unassembled WGS sequence"/>
</dbReference>
<feature type="domain" description="Methyltransferase type 11" evidence="1">
    <location>
        <begin position="55"/>
        <end position="147"/>
    </location>
</feature>
<dbReference type="PANTHER" id="PTHR45036:SF1">
    <property type="entry name" value="METHYLTRANSFERASE LIKE 7A"/>
    <property type="match status" value="1"/>
</dbReference>
<proteinExistence type="predicted"/>
<name>A0A919BYF5_9ACTN</name>
<dbReference type="CDD" id="cd02440">
    <property type="entry name" value="AdoMet_MTases"/>
    <property type="match status" value="1"/>
</dbReference>
<dbReference type="AlphaFoldDB" id="A0A919BYF5"/>
<keyword evidence="2" id="KW-0489">Methyltransferase</keyword>
<keyword evidence="3" id="KW-1185">Reference proteome</keyword>
<dbReference type="InterPro" id="IPR029063">
    <property type="entry name" value="SAM-dependent_MTases_sf"/>
</dbReference>
<comment type="caution">
    <text evidence="2">The sequence shown here is derived from an EMBL/GenBank/DDBJ whole genome shotgun (WGS) entry which is preliminary data.</text>
</comment>